<evidence type="ECO:0008006" key="7">
    <source>
        <dbReference type="Google" id="ProtNLM"/>
    </source>
</evidence>
<keyword evidence="2" id="KW-0732">Signal</keyword>
<feature type="chain" id="PRO_5032596230" description="DUF3048 domain-containing protein" evidence="2">
    <location>
        <begin position="32"/>
        <end position="341"/>
    </location>
</feature>
<evidence type="ECO:0000259" key="4">
    <source>
        <dbReference type="Pfam" id="PF17479"/>
    </source>
</evidence>
<dbReference type="InterPro" id="IPR023158">
    <property type="entry name" value="YerB-like_sf"/>
</dbReference>
<sequence>MRNNTRRRVVTVGVAATALVLAACSSSGSGAASVSSPMSTPGTASTTPRTTAPKATAPTSSAPAARRDPLTGLARNGNPVIAVKLENTAAAMPQFGLSAADLVFVEEVEGSLTRLMPVYQSRFPRRVEPVRSVRSTDIDLLPMFGKPLLVYSGVASQVRPKLSNASITLDSQGTRDPGRVAPHNLYFDLAALSKRKGLPTSRDIGLRFGSATRLKTATRETQFTVQIGGDRFSFSYKANRYLPSWNGRAYTDSGAGGQQVTASNVLVLKTRTVSDGYKDPAGTPVYKTVSVGKGSLTLYRDGRRVTGTWDRTAKNNPFRLRDDRGRQLQLARGKTWILLQS</sequence>
<dbReference type="AlphaFoldDB" id="A0A839N4I2"/>
<proteinExistence type="predicted"/>
<feature type="compositionally biased region" description="Low complexity" evidence="1">
    <location>
        <begin position="28"/>
        <end position="64"/>
    </location>
</feature>
<dbReference type="Gene3D" id="3.50.90.10">
    <property type="entry name" value="YerB-like"/>
    <property type="match status" value="1"/>
</dbReference>
<evidence type="ECO:0000313" key="6">
    <source>
        <dbReference type="Proteomes" id="UP000559182"/>
    </source>
</evidence>
<organism evidence="5 6">
    <name type="scientific">Flexivirga oryzae</name>
    <dbReference type="NCBI Taxonomy" id="1794944"/>
    <lineage>
        <taxon>Bacteria</taxon>
        <taxon>Bacillati</taxon>
        <taxon>Actinomycetota</taxon>
        <taxon>Actinomycetes</taxon>
        <taxon>Micrococcales</taxon>
        <taxon>Dermacoccaceae</taxon>
        <taxon>Flexivirga</taxon>
    </lineage>
</organism>
<dbReference type="InterPro" id="IPR035328">
    <property type="entry name" value="DUF3048_C"/>
</dbReference>
<feature type="domain" description="DUF3048" evidence="4">
    <location>
        <begin position="231"/>
        <end position="337"/>
    </location>
</feature>
<protein>
    <recommendedName>
        <fullName evidence="7">DUF3048 domain-containing protein</fullName>
    </recommendedName>
</protein>
<evidence type="ECO:0000259" key="3">
    <source>
        <dbReference type="Pfam" id="PF11258"/>
    </source>
</evidence>
<dbReference type="Pfam" id="PF11258">
    <property type="entry name" value="DUF3048"/>
    <property type="match status" value="1"/>
</dbReference>
<dbReference type="EMBL" id="JACHVQ010000001">
    <property type="protein sequence ID" value="MBB2891659.1"/>
    <property type="molecule type" value="Genomic_DNA"/>
</dbReference>
<dbReference type="Proteomes" id="UP000559182">
    <property type="component" value="Unassembled WGS sequence"/>
</dbReference>
<name>A0A839N4I2_9MICO</name>
<dbReference type="RefSeq" id="WP_183319898.1">
    <property type="nucleotide sequence ID" value="NZ_JACHVQ010000001.1"/>
</dbReference>
<evidence type="ECO:0000313" key="5">
    <source>
        <dbReference type="EMBL" id="MBB2891659.1"/>
    </source>
</evidence>
<dbReference type="PROSITE" id="PS51257">
    <property type="entry name" value="PROKAR_LIPOPROTEIN"/>
    <property type="match status" value="1"/>
</dbReference>
<feature type="signal peptide" evidence="2">
    <location>
        <begin position="1"/>
        <end position="31"/>
    </location>
</feature>
<dbReference type="Pfam" id="PF17479">
    <property type="entry name" value="DUF3048_C"/>
    <property type="match status" value="1"/>
</dbReference>
<comment type="caution">
    <text evidence="5">The sequence shown here is derived from an EMBL/GenBank/DDBJ whole genome shotgun (WGS) entry which is preliminary data.</text>
</comment>
<evidence type="ECO:0000256" key="1">
    <source>
        <dbReference type="SAM" id="MobiDB-lite"/>
    </source>
</evidence>
<keyword evidence="6" id="KW-1185">Reference proteome</keyword>
<feature type="region of interest" description="Disordered" evidence="1">
    <location>
        <begin position="28"/>
        <end position="73"/>
    </location>
</feature>
<gene>
    <name evidence="5" type="ORF">FHU39_001643</name>
</gene>
<evidence type="ECO:0000256" key="2">
    <source>
        <dbReference type="SAM" id="SignalP"/>
    </source>
</evidence>
<reference evidence="5 6" key="1">
    <citation type="submission" date="2020-08" db="EMBL/GenBank/DDBJ databases">
        <title>Sequencing the genomes of 1000 actinobacteria strains.</title>
        <authorList>
            <person name="Klenk H.-P."/>
        </authorList>
    </citation>
    <scope>NUCLEOTIDE SEQUENCE [LARGE SCALE GENOMIC DNA]</scope>
    <source>
        <strain evidence="5 6">DSM 105369</strain>
    </source>
</reference>
<dbReference type="InterPro" id="IPR021416">
    <property type="entry name" value="DUF3048_N"/>
</dbReference>
<accession>A0A839N4I2</accession>
<dbReference type="SUPFAM" id="SSF159774">
    <property type="entry name" value="YerB-like"/>
    <property type="match status" value="1"/>
</dbReference>
<feature type="domain" description="DUF3048" evidence="3">
    <location>
        <begin position="70"/>
        <end position="195"/>
    </location>
</feature>